<dbReference type="GeneID" id="24424232"/>
<dbReference type="KEGG" id="bmic:BMR1_02g02230"/>
<reference evidence="1 2" key="1">
    <citation type="journal article" date="2012" name="Nucleic Acids Res.">
        <title>Sequencing of the smallest Apicomplexan genome from the human pathogen Babesia microti.</title>
        <authorList>
            <person name="Cornillot E."/>
            <person name="Hadj-Kaddour K."/>
            <person name="Dassouli A."/>
            <person name="Noel B."/>
            <person name="Ranwez V."/>
            <person name="Vacherie B."/>
            <person name="Augagneur Y."/>
            <person name="Bres V."/>
            <person name="Duclos A."/>
            <person name="Randazzo S."/>
            <person name="Carcy B."/>
            <person name="Debierre-Grockiego F."/>
            <person name="Delbecq S."/>
            <person name="Moubri-Menage K."/>
            <person name="Shams-Eldin H."/>
            <person name="Usmani-Brown S."/>
            <person name="Bringaud F."/>
            <person name="Wincker P."/>
            <person name="Vivares C.P."/>
            <person name="Schwarz R.T."/>
            <person name="Schetters T.P."/>
            <person name="Krause P.J."/>
            <person name="Gorenflot A."/>
            <person name="Berry V."/>
            <person name="Barbe V."/>
            <person name="Ben Mamoun C."/>
        </authorList>
    </citation>
    <scope>NUCLEOTIDE SEQUENCE [LARGE SCALE GENOMIC DNA]</scope>
    <source>
        <strain evidence="1 2">RI</strain>
    </source>
</reference>
<dbReference type="AlphaFoldDB" id="I7JA41"/>
<protein>
    <submittedName>
        <fullName evidence="1">Uncharacterized protein</fullName>
    </submittedName>
</protein>
<dbReference type="VEuPathDB" id="PiroplasmaDB:BMR1_02g02230"/>
<dbReference type="Proteomes" id="UP000002899">
    <property type="component" value="Chromosome II"/>
</dbReference>
<reference evidence="1 2" key="3">
    <citation type="journal article" date="2016" name="Sci. Rep.">
        <title>Genome-wide diversity and gene expression profiling of Babesia microti isolates identify polymorphic genes that mediate host-pathogen interactions.</title>
        <authorList>
            <person name="Silva J.C."/>
            <person name="Cornillot E."/>
            <person name="McCracken C."/>
            <person name="Usmani-Brown S."/>
            <person name="Dwivedi A."/>
            <person name="Ifeonu O.O."/>
            <person name="Crabtree J."/>
            <person name="Gotia H.T."/>
            <person name="Virji A.Z."/>
            <person name="Reynes C."/>
            <person name="Colinge J."/>
            <person name="Kumar V."/>
            <person name="Lawres L."/>
            <person name="Pazzi J.E."/>
            <person name="Pablo J.V."/>
            <person name="Hung C."/>
            <person name="Brancato J."/>
            <person name="Kumari P."/>
            <person name="Orvis J."/>
            <person name="Tretina K."/>
            <person name="Chibucos M."/>
            <person name="Ott S."/>
            <person name="Sadzewicz L."/>
            <person name="Sengamalay N."/>
            <person name="Shetty A.C."/>
            <person name="Su Q."/>
            <person name="Tallon L."/>
            <person name="Fraser C.M."/>
            <person name="Frutos R."/>
            <person name="Molina D.M."/>
            <person name="Krause P.J."/>
            <person name="Ben Mamoun C."/>
        </authorList>
    </citation>
    <scope>NUCLEOTIDE SEQUENCE [LARGE SCALE GENOMIC DNA]</scope>
    <source>
        <strain evidence="1 2">RI</strain>
    </source>
</reference>
<evidence type="ECO:0000313" key="1">
    <source>
        <dbReference type="EMBL" id="CCF73604.1"/>
    </source>
</evidence>
<dbReference type="EMBL" id="FO082872">
    <property type="protein sequence ID" value="CCF73604.1"/>
    <property type="molecule type" value="Genomic_DNA"/>
</dbReference>
<sequence length="232" mass="26276">MTPCMLSLLESTQFHNPNGVVLATLIQLINRRLFDISEIACVSRSLFEASIGTYGICSSDEYHLMHIYGFYMGNAKNGGKYILISNDSQLFSACGLLLHRISSRHLKPSVKHAILIASFLILCIQPNAVKVYQHIFKLIIHGAVKLLVKVHHVINVIVSYYPKNAHVWILKEVLLHRAVKMVRKNPFFPTLRLRWLIINDLKLNCANPDAKLYRKIAQSLSIMLPIACGFNV</sequence>
<proteinExistence type="predicted"/>
<name>I7JA41_BABMR</name>
<dbReference type="RefSeq" id="XP_012648213.1">
    <property type="nucleotide sequence ID" value="XM_012792759.1"/>
</dbReference>
<keyword evidence="2" id="KW-1185">Reference proteome</keyword>
<reference evidence="1 2" key="2">
    <citation type="journal article" date="2013" name="PLoS ONE">
        <title>Whole genome mapping and re-organization of the nuclear and mitochondrial genomes of Babesia microti isolates.</title>
        <authorList>
            <person name="Cornillot E."/>
            <person name="Dassouli A."/>
            <person name="Garg A."/>
            <person name="Pachikara N."/>
            <person name="Randazzo S."/>
            <person name="Depoix D."/>
            <person name="Carcy B."/>
            <person name="Delbecq S."/>
            <person name="Frutos R."/>
            <person name="Silva J.C."/>
            <person name="Sutton R."/>
            <person name="Krause P.J."/>
            <person name="Mamoun C.B."/>
        </authorList>
    </citation>
    <scope>NUCLEOTIDE SEQUENCE [LARGE SCALE GENOMIC DNA]</scope>
    <source>
        <strain evidence="1 2">RI</strain>
    </source>
</reference>
<accession>I7JA41</accession>
<gene>
    <name evidence="1" type="ORF">BMR1_02g02230</name>
</gene>
<evidence type="ECO:0000313" key="2">
    <source>
        <dbReference type="Proteomes" id="UP000002899"/>
    </source>
</evidence>
<organism evidence="1 2">
    <name type="scientific">Babesia microti (strain RI)</name>
    <dbReference type="NCBI Taxonomy" id="1133968"/>
    <lineage>
        <taxon>Eukaryota</taxon>
        <taxon>Sar</taxon>
        <taxon>Alveolata</taxon>
        <taxon>Apicomplexa</taxon>
        <taxon>Aconoidasida</taxon>
        <taxon>Piroplasmida</taxon>
        <taxon>Babesiidae</taxon>
        <taxon>Babesia</taxon>
    </lineage>
</organism>